<dbReference type="GO" id="GO:0005506">
    <property type="term" value="F:iron ion binding"/>
    <property type="evidence" value="ECO:0007669"/>
    <property type="project" value="InterPro"/>
</dbReference>
<keyword evidence="5 6" id="KW-0408">Iron</keyword>
<dbReference type="eggNOG" id="COG3245">
    <property type="taxonomic scope" value="Bacteria"/>
</dbReference>
<dbReference type="AlphaFoldDB" id="A0Y8U2"/>
<reference evidence="8 9" key="1">
    <citation type="journal article" date="2010" name="J. Bacteriol.">
        <title>Genome sequence of the oligotrophic marine Gammaproteobacterium HTCC2143, isolated from the Oregon Coast.</title>
        <authorList>
            <person name="Oh H.M."/>
            <person name="Kang I."/>
            <person name="Ferriera S."/>
            <person name="Giovannoni S.J."/>
            <person name="Cho J.C."/>
        </authorList>
    </citation>
    <scope>NUCLEOTIDE SEQUENCE [LARGE SCALE GENOMIC DNA]</scope>
    <source>
        <strain evidence="8 9">HTCC2143</strain>
    </source>
</reference>
<dbReference type="PANTHER" id="PTHR40942:SF4">
    <property type="entry name" value="CYTOCHROME C5"/>
    <property type="match status" value="1"/>
</dbReference>
<dbReference type="PRINTS" id="PR00607">
    <property type="entry name" value="CYTCHROMECIE"/>
</dbReference>
<feature type="domain" description="Cytochrome c" evidence="7">
    <location>
        <begin position="61"/>
        <end position="141"/>
    </location>
</feature>
<dbReference type="SUPFAM" id="SSF46626">
    <property type="entry name" value="Cytochrome c"/>
    <property type="match status" value="1"/>
</dbReference>
<dbReference type="PROSITE" id="PS51007">
    <property type="entry name" value="CYTC"/>
    <property type="match status" value="1"/>
</dbReference>
<keyword evidence="2 6" id="KW-0349">Heme</keyword>
<evidence type="ECO:0000256" key="2">
    <source>
        <dbReference type="ARBA" id="ARBA00022617"/>
    </source>
</evidence>
<evidence type="ECO:0000259" key="7">
    <source>
        <dbReference type="PROSITE" id="PS51007"/>
    </source>
</evidence>
<dbReference type="Gene3D" id="1.10.760.10">
    <property type="entry name" value="Cytochrome c-like domain"/>
    <property type="match status" value="1"/>
</dbReference>
<evidence type="ECO:0000256" key="4">
    <source>
        <dbReference type="ARBA" id="ARBA00022982"/>
    </source>
</evidence>
<keyword evidence="1" id="KW-0813">Transport</keyword>
<keyword evidence="4" id="KW-0249">Electron transport</keyword>
<dbReference type="OrthoDB" id="9814708at2"/>
<dbReference type="Pfam" id="PF13442">
    <property type="entry name" value="Cytochrome_CBB3"/>
    <property type="match status" value="1"/>
</dbReference>
<keyword evidence="9" id="KW-1185">Reference proteome</keyword>
<organism evidence="8 9">
    <name type="scientific">marine gamma proteobacterium HTCC2143</name>
    <dbReference type="NCBI Taxonomy" id="247633"/>
    <lineage>
        <taxon>Bacteria</taxon>
        <taxon>Pseudomonadati</taxon>
        <taxon>Pseudomonadota</taxon>
        <taxon>Gammaproteobacteria</taxon>
        <taxon>Cellvibrionales</taxon>
        <taxon>Spongiibacteraceae</taxon>
        <taxon>BD1-7 clade</taxon>
    </lineage>
</organism>
<gene>
    <name evidence="8" type="ORF">GP2143_14861</name>
</gene>
<evidence type="ECO:0000313" key="9">
    <source>
        <dbReference type="Proteomes" id="UP000004931"/>
    </source>
</evidence>
<dbReference type="InterPro" id="IPR036909">
    <property type="entry name" value="Cyt_c-like_dom_sf"/>
</dbReference>
<evidence type="ECO:0000256" key="6">
    <source>
        <dbReference type="PROSITE-ProRule" id="PRU00433"/>
    </source>
</evidence>
<comment type="caution">
    <text evidence="8">The sequence shown here is derived from an EMBL/GenBank/DDBJ whole genome shotgun (WGS) entry which is preliminary data.</text>
</comment>
<name>A0Y8U2_9GAMM</name>
<evidence type="ECO:0000256" key="1">
    <source>
        <dbReference type="ARBA" id="ARBA00022448"/>
    </source>
</evidence>
<protein>
    <submittedName>
        <fullName evidence="8">Cytochrome c5</fullName>
    </submittedName>
</protein>
<keyword evidence="3 6" id="KW-0479">Metal-binding</keyword>
<dbReference type="InterPro" id="IPR002323">
    <property type="entry name" value="Cyt_CIE"/>
</dbReference>
<dbReference type="STRING" id="247633.GP2143_14861"/>
<proteinExistence type="predicted"/>
<dbReference type="Proteomes" id="UP000004931">
    <property type="component" value="Unassembled WGS sequence"/>
</dbReference>
<dbReference type="InterPro" id="IPR009056">
    <property type="entry name" value="Cyt_c-like_dom"/>
</dbReference>
<dbReference type="PANTHER" id="PTHR40942">
    <property type="match status" value="1"/>
</dbReference>
<evidence type="ECO:0000256" key="3">
    <source>
        <dbReference type="ARBA" id="ARBA00022723"/>
    </source>
</evidence>
<dbReference type="EMBL" id="AAVT01000001">
    <property type="protein sequence ID" value="EAW32546.1"/>
    <property type="molecule type" value="Genomic_DNA"/>
</dbReference>
<dbReference type="GO" id="GO:0020037">
    <property type="term" value="F:heme binding"/>
    <property type="evidence" value="ECO:0007669"/>
    <property type="project" value="InterPro"/>
</dbReference>
<sequence length="142" mass="14611">MKIVKSGTIKLIGLLLLGVTLSVHGFSDRQRADIEERIQPAGAVCLQGDSSCGVTVAAAGGSGKSADDIYNTNCMACHATGAAGAPKMGDVAAWTGRMDKGIDQIYANAINGINAMPAKGLCMSCSDDDVKSVVDYILDNSK</sequence>
<evidence type="ECO:0000313" key="8">
    <source>
        <dbReference type="EMBL" id="EAW32546.1"/>
    </source>
</evidence>
<evidence type="ECO:0000256" key="5">
    <source>
        <dbReference type="ARBA" id="ARBA00023004"/>
    </source>
</evidence>
<dbReference type="GO" id="GO:0009055">
    <property type="term" value="F:electron transfer activity"/>
    <property type="evidence" value="ECO:0007669"/>
    <property type="project" value="InterPro"/>
</dbReference>
<accession>A0Y8U2</accession>